<feature type="region of interest" description="Disordered" evidence="1">
    <location>
        <begin position="254"/>
        <end position="289"/>
    </location>
</feature>
<feature type="compositionally biased region" description="Polar residues" evidence="1">
    <location>
        <begin position="254"/>
        <end position="264"/>
    </location>
</feature>
<name>A0A2I0VZG3_9ASPA</name>
<keyword evidence="2" id="KW-0067">ATP-binding</keyword>
<dbReference type="GO" id="GO:0004386">
    <property type="term" value="F:helicase activity"/>
    <property type="evidence" value="ECO:0007669"/>
    <property type="project" value="UniProtKB-KW"/>
</dbReference>
<gene>
    <name evidence="2" type="primary">RECQL3</name>
    <name evidence="2" type="ORF">MA16_Dca017083</name>
</gene>
<dbReference type="Proteomes" id="UP000233837">
    <property type="component" value="Unassembled WGS sequence"/>
</dbReference>
<dbReference type="STRING" id="906689.A0A2I0VZG3"/>
<accession>A0A2I0VZG3</accession>
<keyword evidence="2" id="KW-0378">Hydrolase</keyword>
<reference evidence="2 3" key="2">
    <citation type="journal article" date="2017" name="Nature">
        <title>The Apostasia genome and the evolution of orchids.</title>
        <authorList>
            <person name="Zhang G.Q."/>
            <person name="Liu K.W."/>
            <person name="Li Z."/>
            <person name="Lohaus R."/>
            <person name="Hsiao Y.Y."/>
            <person name="Niu S.C."/>
            <person name="Wang J.Y."/>
            <person name="Lin Y.C."/>
            <person name="Xu Q."/>
            <person name="Chen L.J."/>
            <person name="Yoshida K."/>
            <person name="Fujiwara S."/>
            <person name="Wang Z.W."/>
            <person name="Zhang Y.Q."/>
            <person name="Mitsuda N."/>
            <person name="Wang M."/>
            <person name="Liu G.H."/>
            <person name="Pecoraro L."/>
            <person name="Huang H.X."/>
            <person name="Xiao X.J."/>
            <person name="Lin M."/>
            <person name="Wu X.Y."/>
            <person name="Wu W.L."/>
            <person name="Chen Y.Y."/>
            <person name="Chang S.B."/>
            <person name="Sakamoto S."/>
            <person name="Ohme-Takagi M."/>
            <person name="Yagi M."/>
            <person name="Zeng S.J."/>
            <person name="Shen C.Y."/>
            <person name="Yeh C.M."/>
            <person name="Luo Y.B."/>
            <person name="Tsai W.C."/>
            <person name="Van de Peer Y."/>
            <person name="Liu Z.J."/>
        </authorList>
    </citation>
    <scope>NUCLEOTIDE SEQUENCE [LARGE SCALE GENOMIC DNA]</scope>
    <source>
        <tissue evidence="2">The whole plant</tissue>
    </source>
</reference>
<feature type="compositionally biased region" description="Basic and acidic residues" evidence="1">
    <location>
        <begin position="267"/>
        <end position="278"/>
    </location>
</feature>
<evidence type="ECO:0000313" key="3">
    <source>
        <dbReference type="Proteomes" id="UP000233837"/>
    </source>
</evidence>
<feature type="compositionally biased region" description="Low complexity" evidence="1">
    <location>
        <begin position="193"/>
        <end position="203"/>
    </location>
</feature>
<keyword evidence="2" id="KW-0347">Helicase</keyword>
<proteinExistence type="predicted"/>
<evidence type="ECO:0000313" key="2">
    <source>
        <dbReference type="EMBL" id="PKU68795.1"/>
    </source>
</evidence>
<feature type="compositionally biased region" description="Basic residues" evidence="1">
    <location>
        <begin position="279"/>
        <end position="289"/>
    </location>
</feature>
<evidence type="ECO:0000256" key="1">
    <source>
        <dbReference type="SAM" id="MobiDB-lite"/>
    </source>
</evidence>
<feature type="region of interest" description="Disordered" evidence="1">
    <location>
        <begin position="1"/>
        <end position="25"/>
    </location>
</feature>
<sequence length="289" mass="31743">MERDGSWGRVGGTGSEVASDVGEEATTGSLCVEVGRRSRGSESFGSVFNEEDEATDRRIRAGVPGNDTNGAQFSGISADFLDFLDRYEVKFGLSGRNIISEALREACKERLSNALNQAKERLRNHSLDIGSSSTSLELDCFKKYEKVGKTFYNSQIAATVRWLSSASYEQISDRLSQNSSSHDAENKPKVIESAATSSSPSPANQLLVQSVKDDQLKAKVLEKNVYEAAAVDLSHGKVDLPPIPSFSEFVYQKTNNQNRPSMGSESAPKRIAEADERKQRVHVHKKMKQ</sequence>
<organism evidence="2 3">
    <name type="scientific">Dendrobium catenatum</name>
    <dbReference type="NCBI Taxonomy" id="906689"/>
    <lineage>
        <taxon>Eukaryota</taxon>
        <taxon>Viridiplantae</taxon>
        <taxon>Streptophyta</taxon>
        <taxon>Embryophyta</taxon>
        <taxon>Tracheophyta</taxon>
        <taxon>Spermatophyta</taxon>
        <taxon>Magnoliopsida</taxon>
        <taxon>Liliopsida</taxon>
        <taxon>Asparagales</taxon>
        <taxon>Orchidaceae</taxon>
        <taxon>Epidendroideae</taxon>
        <taxon>Malaxideae</taxon>
        <taxon>Dendrobiinae</taxon>
        <taxon>Dendrobium</taxon>
    </lineage>
</organism>
<feature type="region of interest" description="Disordered" evidence="1">
    <location>
        <begin position="174"/>
        <end position="203"/>
    </location>
</feature>
<protein>
    <submittedName>
        <fullName evidence="2">ATP-dependent DNA helicase Q-like 3</fullName>
    </submittedName>
</protein>
<dbReference type="AlphaFoldDB" id="A0A2I0VZG3"/>
<dbReference type="EMBL" id="KZ503047">
    <property type="protein sequence ID" value="PKU68795.1"/>
    <property type="molecule type" value="Genomic_DNA"/>
</dbReference>
<reference evidence="2 3" key="1">
    <citation type="journal article" date="2016" name="Sci. Rep.">
        <title>The Dendrobium catenatum Lindl. genome sequence provides insights into polysaccharide synthase, floral development and adaptive evolution.</title>
        <authorList>
            <person name="Zhang G.Q."/>
            <person name="Xu Q."/>
            <person name="Bian C."/>
            <person name="Tsai W.C."/>
            <person name="Yeh C.M."/>
            <person name="Liu K.W."/>
            <person name="Yoshida K."/>
            <person name="Zhang L.S."/>
            <person name="Chang S.B."/>
            <person name="Chen F."/>
            <person name="Shi Y."/>
            <person name="Su Y.Y."/>
            <person name="Zhang Y.Q."/>
            <person name="Chen L.J."/>
            <person name="Yin Y."/>
            <person name="Lin M."/>
            <person name="Huang H."/>
            <person name="Deng H."/>
            <person name="Wang Z.W."/>
            <person name="Zhu S.L."/>
            <person name="Zhao X."/>
            <person name="Deng C."/>
            <person name="Niu S.C."/>
            <person name="Huang J."/>
            <person name="Wang M."/>
            <person name="Liu G.H."/>
            <person name="Yang H.J."/>
            <person name="Xiao X.J."/>
            <person name="Hsiao Y.Y."/>
            <person name="Wu W.L."/>
            <person name="Chen Y.Y."/>
            <person name="Mitsuda N."/>
            <person name="Ohme-Takagi M."/>
            <person name="Luo Y.B."/>
            <person name="Van de Peer Y."/>
            <person name="Liu Z.J."/>
        </authorList>
    </citation>
    <scope>NUCLEOTIDE SEQUENCE [LARGE SCALE GENOMIC DNA]</scope>
    <source>
        <tissue evidence="2">The whole plant</tissue>
    </source>
</reference>
<keyword evidence="3" id="KW-1185">Reference proteome</keyword>
<keyword evidence="2" id="KW-0547">Nucleotide-binding</keyword>